<sequence>MPQQRRAQLTRRAIVVAAAEEFDRHGYDAVPLSAILQRSGVTKGAFYFHFSSKESLALDLVRLQARRWPRLQHSWLRRELDPLSIAVGMLNDAARLLEQDVVVRAGTRLARHRIAAAEESHELEWESLLRDLLRRSSANGLLRPGVDPAVVARVAYTAMVGAYAIGAVS</sequence>
<feature type="domain" description="HTH tetR-type" evidence="5">
    <location>
        <begin position="8"/>
        <end position="68"/>
    </location>
</feature>
<dbReference type="PANTHER" id="PTHR30055">
    <property type="entry name" value="HTH-TYPE TRANSCRIPTIONAL REGULATOR RUTR"/>
    <property type="match status" value="1"/>
</dbReference>
<proteinExistence type="predicted"/>
<dbReference type="Pfam" id="PF00440">
    <property type="entry name" value="TetR_N"/>
    <property type="match status" value="1"/>
</dbReference>
<keyword evidence="7" id="KW-1185">Reference proteome</keyword>
<dbReference type="NCBIfam" id="NF041196">
    <property type="entry name" value="ScbR_bind_reg"/>
    <property type="match status" value="1"/>
</dbReference>
<evidence type="ECO:0000256" key="4">
    <source>
        <dbReference type="PROSITE-ProRule" id="PRU00335"/>
    </source>
</evidence>
<gene>
    <name evidence="6" type="ORF">CEP50_19325</name>
</gene>
<dbReference type="InterPro" id="IPR050109">
    <property type="entry name" value="HTH-type_TetR-like_transc_reg"/>
</dbReference>
<dbReference type="PROSITE" id="PS50977">
    <property type="entry name" value="HTH_TETR_2"/>
    <property type="match status" value="1"/>
</dbReference>
<protein>
    <submittedName>
        <fullName evidence="6">TetR/AcrR family transcriptional regulator</fullName>
    </submittedName>
</protein>
<evidence type="ECO:0000313" key="7">
    <source>
        <dbReference type="Proteomes" id="UP000239352"/>
    </source>
</evidence>
<feature type="non-terminal residue" evidence="6">
    <location>
        <position position="169"/>
    </location>
</feature>
<accession>A0A2T0GRH7</accession>
<feature type="DNA-binding region" description="H-T-H motif" evidence="4">
    <location>
        <begin position="31"/>
        <end position="50"/>
    </location>
</feature>
<dbReference type="SUPFAM" id="SSF48498">
    <property type="entry name" value="Tetracyclin repressor-like, C-terminal domain"/>
    <property type="match status" value="1"/>
</dbReference>
<dbReference type="EMBL" id="PVSR01000065">
    <property type="protein sequence ID" value="PRW61709.1"/>
    <property type="molecule type" value="Genomic_DNA"/>
</dbReference>
<reference evidence="6 7" key="1">
    <citation type="submission" date="2018-03" db="EMBL/GenBank/DDBJ databases">
        <title>Actinopolyspora mortivallis from Sahara, screening for active biomolecules.</title>
        <authorList>
            <person name="Selama O."/>
            <person name="Wellington E.M.H."/>
            <person name="Hacene H."/>
        </authorList>
    </citation>
    <scope>NUCLEOTIDE SEQUENCE [LARGE SCALE GENOMIC DNA]</scope>
    <source>
        <strain evidence="6 7">M5A</strain>
    </source>
</reference>
<dbReference type="Proteomes" id="UP000239352">
    <property type="component" value="Unassembled WGS sequence"/>
</dbReference>
<keyword evidence="1" id="KW-0805">Transcription regulation</keyword>
<keyword evidence="2 4" id="KW-0238">DNA-binding</keyword>
<dbReference type="InterPro" id="IPR036271">
    <property type="entry name" value="Tet_transcr_reg_TetR-rel_C_sf"/>
</dbReference>
<evidence type="ECO:0000259" key="5">
    <source>
        <dbReference type="PROSITE" id="PS50977"/>
    </source>
</evidence>
<evidence type="ECO:0000256" key="1">
    <source>
        <dbReference type="ARBA" id="ARBA00023015"/>
    </source>
</evidence>
<dbReference type="GO" id="GO:0003700">
    <property type="term" value="F:DNA-binding transcription factor activity"/>
    <property type="evidence" value="ECO:0007669"/>
    <property type="project" value="TreeGrafter"/>
</dbReference>
<name>A0A2T0GRH7_ACTMO</name>
<dbReference type="InterPro" id="IPR047923">
    <property type="entry name" value="ArpA-like"/>
</dbReference>
<dbReference type="Gene3D" id="1.10.357.10">
    <property type="entry name" value="Tetracycline Repressor, domain 2"/>
    <property type="match status" value="1"/>
</dbReference>
<dbReference type="InterPro" id="IPR009057">
    <property type="entry name" value="Homeodomain-like_sf"/>
</dbReference>
<dbReference type="InterPro" id="IPR001647">
    <property type="entry name" value="HTH_TetR"/>
</dbReference>
<dbReference type="InParanoid" id="A0A2T0GRH7"/>
<evidence type="ECO:0000256" key="2">
    <source>
        <dbReference type="ARBA" id="ARBA00023125"/>
    </source>
</evidence>
<dbReference type="PANTHER" id="PTHR30055:SF234">
    <property type="entry name" value="HTH-TYPE TRANSCRIPTIONAL REGULATOR BETI"/>
    <property type="match status" value="1"/>
</dbReference>
<keyword evidence="3" id="KW-0804">Transcription</keyword>
<organism evidence="6 7">
    <name type="scientific">Actinopolyspora mortivallis</name>
    <dbReference type="NCBI Taxonomy" id="33906"/>
    <lineage>
        <taxon>Bacteria</taxon>
        <taxon>Bacillati</taxon>
        <taxon>Actinomycetota</taxon>
        <taxon>Actinomycetes</taxon>
        <taxon>Actinopolysporales</taxon>
        <taxon>Actinopolysporaceae</taxon>
        <taxon>Actinopolyspora</taxon>
    </lineage>
</organism>
<dbReference type="AlphaFoldDB" id="A0A2T0GRH7"/>
<dbReference type="SUPFAM" id="SSF46689">
    <property type="entry name" value="Homeodomain-like"/>
    <property type="match status" value="1"/>
</dbReference>
<dbReference type="PRINTS" id="PR00455">
    <property type="entry name" value="HTHTETR"/>
</dbReference>
<evidence type="ECO:0000313" key="6">
    <source>
        <dbReference type="EMBL" id="PRW61709.1"/>
    </source>
</evidence>
<evidence type="ECO:0000256" key="3">
    <source>
        <dbReference type="ARBA" id="ARBA00023163"/>
    </source>
</evidence>
<dbReference type="GO" id="GO:0000976">
    <property type="term" value="F:transcription cis-regulatory region binding"/>
    <property type="evidence" value="ECO:0007669"/>
    <property type="project" value="TreeGrafter"/>
</dbReference>
<comment type="caution">
    <text evidence="6">The sequence shown here is derived from an EMBL/GenBank/DDBJ whole genome shotgun (WGS) entry which is preliminary data.</text>
</comment>